<keyword evidence="3" id="KW-0282">Flagellum</keyword>
<evidence type="ECO:0000256" key="4">
    <source>
        <dbReference type="SAM" id="Coils"/>
    </source>
</evidence>
<sequence length="310" mass="36593">DTRRADAFDFRHGACQLRNETRIKTDWDSYHNNNRLRARVYEIEQWKSTLQELLDRLDVEMAALKEEKASTERELEQLNMPLLVQPHSQELCVTESNKKMLIDRCQSAWEKINKMEVVKFKLQLDLNDKTEALQIDKDMLGLDKDCANITYKTDSLKTPKRMITYDQWLEKCEATKRMAVTELQDTLRLRESLFVARGRARNALRAQTDVTNYMLRRRIYETQRARNELDWQKLKMEENMEKLNAELKTMGEQFADKVNALKVAETRLETRGYRPGIELAADEADVGLKEEVRNLRETIRQLQEKLDCAK</sequence>
<dbReference type="GO" id="GO:0060294">
    <property type="term" value="P:cilium movement involved in cell motility"/>
    <property type="evidence" value="ECO:0007669"/>
    <property type="project" value="UniProtKB-UniRule"/>
</dbReference>
<protein>
    <recommendedName>
        <fullName evidence="3">Tektin</fullName>
    </recommendedName>
</protein>
<keyword evidence="4" id="KW-0175">Coiled coil</keyword>
<dbReference type="STRING" id="104452.A0A0L7KYV2"/>
<evidence type="ECO:0000256" key="1">
    <source>
        <dbReference type="ARBA" id="ARBA00007209"/>
    </source>
</evidence>
<evidence type="ECO:0000313" key="5">
    <source>
        <dbReference type="EMBL" id="KOB68231.1"/>
    </source>
</evidence>
<dbReference type="InterPro" id="IPR048256">
    <property type="entry name" value="Tektin-like"/>
</dbReference>
<reference evidence="5 6" key="1">
    <citation type="journal article" date="2015" name="Genome Biol. Evol.">
        <title>The genome of winter moth (Operophtera brumata) provides a genomic perspective on sexual dimorphism and phenology.</title>
        <authorList>
            <person name="Derks M.F."/>
            <person name="Smit S."/>
            <person name="Salis L."/>
            <person name="Schijlen E."/>
            <person name="Bossers A."/>
            <person name="Mateman C."/>
            <person name="Pijl A.S."/>
            <person name="de Ridder D."/>
            <person name="Groenen M.A."/>
            <person name="Visser M.E."/>
            <person name="Megens H.J."/>
        </authorList>
    </citation>
    <scope>NUCLEOTIDE SEQUENCE [LARGE SCALE GENOMIC DNA]</scope>
    <source>
        <strain evidence="5">WM2013NL</strain>
        <tissue evidence="5">Head and thorax</tissue>
    </source>
</reference>
<keyword evidence="6" id="KW-1185">Reference proteome</keyword>
<dbReference type="PRINTS" id="PR00511">
    <property type="entry name" value="TEKTIN"/>
</dbReference>
<proteinExistence type="inferred from homology"/>
<dbReference type="PANTHER" id="PTHR19960:SF7">
    <property type="entry name" value="TEKTIN"/>
    <property type="match status" value="1"/>
</dbReference>
<gene>
    <name evidence="5" type="ORF">OBRU01_18604</name>
</gene>
<keyword evidence="3" id="KW-0969">Cilium</keyword>
<dbReference type="Proteomes" id="UP000037510">
    <property type="component" value="Unassembled WGS sequence"/>
</dbReference>
<dbReference type="GO" id="GO:0015630">
    <property type="term" value="C:microtubule cytoskeleton"/>
    <property type="evidence" value="ECO:0007669"/>
    <property type="project" value="UniProtKB-UniRule"/>
</dbReference>
<dbReference type="AlphaFoldDB" id="A0A0L7KYV2"/>
<evidence type="ECO:0000313" key="6">
    <source>
        <dbReference type="Proteomes" id="UP000037510"/>
    </source>
</evidence>
<dbReference type="GO" id="GO:0005634">
    <property type="term" value="C:nucleus"/>
    <property type="evidence" value="ECO:0007669"/>
    <property type="project" value="TreeGrafter"/>
</dbReference>
<dbReference type="Pfam" id="PF03148">
    <property type="entry name" value="Tektin"/>
    <property type="match status" value="2"/>
</dbReference>
<dbReference type="GO" id="GO:0005930">
    <property type="term" value="C:axoneme"/>
    <property type="evidence" value="ECO:0007669"/>
    <property type="project" value="UniProtKB-SubCell"/>
</dbReference>
<dbReference type="InterPro" id="IPR000435">
    <property type="entry name" value="Tektins"/>
</dbReference>
<comment type="subcellular location">
    <subcellularLocation>
        <location evidence="3">Cytoplasm</location>
        <location evidence="3">Cytoskeleton</location>
        <location evidence="3">Cilium axoneme</location>
    </subcellularLocation>
</comment>
<dbReference type="GO" id="GO:0060271">
    <property type="term" value="P:cilium assembly"/>
    <property type="evidence" value="ECO:0007669"/>
    <property type="project" value="UniProtKB-UniRule"/>
</dbReference>
<organism evidence="5 6">
    <name type="scientific">Operophtera brumata</name>
    <name type="common">Winter moth</name>
    <name type="synonym">Phalaena brumata</name>
    <dbReference type="NCBI Taxonomy" id="104452"/>
    <lineage>
        <taxon>Eukaryota</taxon>
        <taxon>Metazoa</taxon>
        <taxon>Ecdysozoa</taxon>
        <taxon>Arthropoda</taxon>
        <taxon>Hexapoda</taxon>
        <taxon>Insecta</taxon>
        <taxon>Pterygota</taxon>
        <taxon>Neoptera</taxon>
        <taxon>Endopterygota</taxon>
        <taxon>Lepidoptera</taxon>
        <taxon>Glossata</taxon>
        <taxon>Ditrysia</taxon>
        <taxon>Geometroidea</taxon>
        <taxon>Geometridae</taxon>
        <taxon>Larentiinae</taxon>
        <taxon>Operophtera</taxon>
    </lineage>
</organism>
<name>A0A0L7KYV2_OPEBR</name>
<evidence type="ECO:0000256" key="3">
    <source>
        <dbReference type="RuleBase" id="RU367040"/>
    </source>
</evidence>
<evidence type="ECO:0000256" key="2">
    <source>
        <dbReference type="ARBA" id="ARBA00022490"/>
    </source>
</evidence>
<dbReference type="EMBL" id="JTDY01004374">
    <property type="protein sequence ID" value="KOB68231.1"/>
    <property type="molecule type" value="Genomic_DNA"/>
</dbReference>
<comment type="caution">
    <text evidence="5">The sequence shown here is derived from an EMBL/GenBank/DDBJ whole genome shotgun (WGS) entry which is preliminary data.</text>
</comment>
<accession>A0A0L7KYV2</accession>
<keyword evidence="2" id="KW-0963">Cytoplasm</keyword>
<feature type="non-terminal residue" evidence="5">
    <location>
        <position position="1"/>
    </location>
</feature>
<dbReference type="PANTHER" id="PTHR19960">
    <property type="entry name" value="TEKTIN"/>
    <property type="match status" value="1"/>
</dbReference>
<comment type="similarity">
    <text evidence="1 3">Belongs to the tektin family.</text>
</comment>
<feature type="coiled-coil region" evidence="4">
    <location>
        <begin position="226"/>
        <end position="253"/>
    </location>
</feature>
<feature type="coiled-coil region" evidence="4">
    <location>
        <begin position="47"/>
        <end position="81"/>
    </location>
</feature>
<keyword evidence="3" id="KW-0966">Cell projection</keyword>